<dbReference type="RefSeq" id="WP_198027721.1">
    <property type="nucleotide sequence ID" value="NZ_JAUSUY010000008.1"/>
</dbReference>
<evidence type="ECO:0000256" key="2">
    <source>
        <dbReference type="ARBA" id="ARBA00022801"/>
    </source>
</evidence>
<dbReference type="SUPFAM" id="SSF56300">
    <property type="entry name" value="Metallo-dependent phosphatases"/>
    <property type="match status" value="1"/>
</dbReference>
<feature type="transmembrane region" description="Helical" evidence="3">
    <location>
        <begin position="15"/>
        <end position="36"/>
    </location>
</feature>
<sequence length="292" mass="31626">MVGNQGRSAASDAVVAGWVASLVAAGAAAIGAAMLAEAFRNRLVRTDIELEALPRAFDGYRILLVTDIHRRILPRKRLAGLKGTIDLVLAGGDMIEKNCPLQRLHDNMALLASIGPVYAVHGNHDYKAGIAKVDRILELNGVRLLTDENISLERDGAALWLTGVNHPRTGGRNGYAPLPNLPAGAEKACRIILVHDPMWLMRRPTVPADLVLSGHTHGGQIVLPILGLRHVEAFYRAYSAGMYRWPKGDGTDQEAKLLISRGFGTAHLPLRFRSPAELNILTLRLSQSGLSK</sequence>
<dbReference type="PANTHER" id="PTHR31302">
    <property type="entry name" value="TRANSMEMBRANE PROTEIN WITH METALLOPHOSPHOESTERASE DOMAIN-RELATED"/>
    <property type="match status" value="1"/>
</dbReference>
<evidence type="ECO:0000313" key="6">
    <source>
        <dbReference type="Proteomes" id="UP001248709"/>
    </source>
</evidence>
<keyword evidence="3" id="KW-0812">Transmembrane</keyword>
<protein>
    <submittedName>
        <fullName evidence="5">MPP superfamily phosphohydrolase</fullName>
    </submittedName>
</protein>
<keyword evidence="3" id="KW-0472">Membrane</keyword>
<keyword evidence="3" id="KW-1133">Transmembrane helix</keyword>
<dbReference type="EMBL" id="JAUSUY010000008">
    <property type="protein sequence ID" value="MDT3426847.1"/>
    <property type="molecule type" value="Genomic_DNA"/>
</dbReference>
<dbReference type="Proteomes" id="UP001248709">
    <property type="component" value="Unassembled WGS sequence"/>
</dbReference>
<evidence type="ECO:0000256" key="3">
    <source>
        <dbReference type="SAM" id="Phobius"/>
    </source>
</evidence>
<comment type="caution">
    <text evidence="5">The sequence shown here is derived from an EMBL/GenBank/DDBJ whole genome shotgun (WGS) entry which is preliminary data.</text>
</comment>
<evidence type="ECO:0000256" key="1">
    <source>
        <dbReference type="ARBA" id="ARBA00022723"/>
    </source>
</evidence>
<dbReference type="Pfam" id="PF00149">
    <property type="entry name" value="Metallophos"/>
    <property type="match status" value="1"/>
</dbReference>
<keyword evidence="1" id="KW-0479">Metal-binding</keyword>
<dbReference type="Gene3D" id="3.60.21.10">
    <property type="match status" value="1"/>
</dbReference>
<organism evidence="5 6">
    <name type="scientific">Paenibacillus forsythiae</name>
    <dbReference type="NCBI Taxonomy" id="365616"/>
    <lineage>
        <taxon>Bacteria</taxon>
        <taxon>Bacillati</taxon>
        <taxon>Bacillota</taxon>
        <taxon>Bacilli</taxon>
        <taxon>Bacillales</taxon>
        <taxon>Paenibacillaceae</taxon>
        <taxon>Paenibacillus</taxon>
    </lineage>
</organism>
<accession>A0ABU3H7P6</accession>
<reference evidence="5 6" key="1">
    <citation type="submission" date="2023-07" db="EMBL/GenBank/DDBJ databases">
        <title>Genomic Encyclopedia of Type Strains, Phase IV (KMG-IV): sequencing the most valuable type-strain genomes for metagenomic binning, comparative biology and taxonomic classification.</title>
        <authorList>
            <person name="Goeker M."/>
        </authorList>
    </citation>
    <scope>NUCLEOTIDE SEQUENCE [LARGE SCALE GENOMIC DNA]</scope>
    <source>
        <strain evidence="5 6">T98</strain>
    </source>
</reference>
<gene>
    <name evidence="5" type="ORF">J2Z22_002381</name>
</gene>
<evidence type="ECO:0000313" key="5">
    <source>
        <dbReference type="EMBL" id="MDT3426847.1"/>
    </source>
</evidence>
<feature type="domain" description="Calcineurin-like phosphoesterase" evidence="4">
    <location>
        <begin position="61"/>
        <end position="218"/>
    </location>
</feature>
<evidence type="ECO:0000259" key="4">
    <source>
        <dbReference type="Pfam" id="PF00149"/>
    </source>
</evidence>
<name>A0ABU3H7P6_9BACL</name>
<dbReference type="InterPro" id="IPR004843">
    <property type="entry name" value="Calcineurin-like_PHP"/>
</dbReference>
<dbReference type="InterPro" id="IPR029052">
    <property type="entry name" value="Metallo-depent_PP-like"/>
</dbReference>
<proteinExistence type="predicted"/>
<keyword evidence="2" id="KW-0378">Hydrolase</keyword>
<dbReference type="InterPro" id="IPR051158">
    <property type="entry name" value="Metallophosphoesterase_sf"/>
</dbReference>
<keyword evidence="6" id="KW-1185">Reference proteome</keyword>
<dbReference type="PANTHER" id="PTHR31302:SF31">
    <property type="entry name" value="PHOSPHODIESTERASE YAEI"/>
    <property type="match status" value="1"/>
</dbReference>